<reference evidence="1 2" key="1">
    <citation type="journal article" date="2023" name="G3 (Bethesda)">
        <title>A chromosome-length genome assembly and annotation of blackberry (Rubus argutus, cv. 'Hillquist').</title>
        <authorList>
            <person name="Bruna T."/>
            <person name="Aryal R."/>
            <person name="Dudchenko O."/>
            <person name="Sargent D.J."/>
            <person name="Mead D."/>
            <person name="Buti M."/>
            <person name="Cavallini A."/>
            <person name="Hytonen T."/>
            <person name="Andres J."/>
            <person name="Pham M."/>
            <person name="Weisz D."/>
            <person name="Mascagni F."/>
            <person name="Usai G."/>
            <person name="Natali L."/>
            <person name="Bassil N."/>
            <person name="Fernandez G.E."/>
            <person name="Lomsadze A."/>
            <person name="Armour M."/>
            <person name="Olukolu B."/>
            <person name="Poorten T."/>
            <person name="Britton C."/>
            <person name="Davik J."/>
            <person name="Ashrafi H."/>
            <person name="Aiden E.L."/>
            <person name="Borodovsky M."/>
            <person name="Worthington M."/>
        </authorList>
    </citation>
    <scope>NUCLEOTIDE SEQUENCE [LARGE SCALE GENOMIC DNA]</scope>
    <source>
        <strain evidence="1">PI 553951</strain>
    </source>
</reference>
<evidence type="ECO:0000313" key="1">
    <source>
        <dbReference type="EMBL" id="KAK9929353.1"/>
    </source>
</evidence>
<dbReference type="EMBL" id="JBEDUW010000005">
    <property type="protein sequence ID" value="KAK9929353.1"/>
    <property type="molecule type" value="Genomic_DNA"/>
</dbReference>
<evidence type="ECO:0000313" key="2">
    <source>
        <dbReference type="Proteomes" id="UP001457282"/>
    </source>
</evidence>
<comment type="caution">
    <text evidence="1">The sequence shown here is derived from an EMBL/GenBank/DDBJ whole genome shotgun (WGS) entry which is preliminary data.</text>
</comment>
<gene>
    <name evidence="1" type="ORF">M0R45_026455</name>
</gene>
<accession>A0AAW1X061</accession>
<sequence>MKGHKERAGRAELLQGGLVTGLQTAAASWAGLGAGAATAALVSNGVKRYRLGNSMRAKLGTSALHMRGGFSDVVDGEGDARARQSLQRSIEHGLEILGSSNFD</sequence>
<protein>
    <submittedName>
        <fullName evidence="1">Uncharacterized protein</fullName>
    </submittedName>
</protein>
<dbReference type="Proteomes" id="UP001457282">
    <property type="component" value="Unassembled WGS sequence"/>
</dbReference>
<dbReference type="AlphaFoldDB" id="A0AAW1X061"/>
<proteinExistence type="predicted"/>
<name>A0AAW1X061_RUBAR</name>
<organism evidence="1 2">
    <name type="scientific">Rubus argutus</name>
    <name type="common">Southern blackberry</name>
    <dbReference type="NCBI Taxonomy" id="59490"/>
    <lineage>
        <taxon>Eukaryota</taxon>
        <taxon>Viridiplantae</taxon>
        <taxon>Streptophyta</taxon>
        <taxon>Embryophyta</taxon>
        <taxon>Tracheophyta</taxon>
        <taxon>Spermatophyta</taxon>
        <taxon>Magnoliopsida</taxon>
        <taxon>eudicotyledons</taxon>
        <taxon>Gunneridae</taxon>
        <taxon>Pentapetalae</taxon>
        <taxon>rosids</taxon>
        <taxon>fabids</taxon>
        <taxon>Rosales</taxon>
        <taxon>Rosaceae</taxon>
        <taxon>Rosoideae</taxon>
        <taxon>Rosoideae incertae sedis</taxon>
        <taxon>Rubus</taxon>
    </lineage>
</organism>
<keyword evidence="2" id="KW-1185">Reference proteome</keyword>